<feature type="domain" description="3-keto-alpha-glucoside-1,2-lyase/3-keto-2-hydroxy-glucal hydratase" evidence="2">
    <location>
        <begin position="50"/>
        <end position="239"/>
    </location>
</feature>
<evidence type="ECO:0000256" key="1">
    <source>
        <dbReference type="SAM" id="SignalP"/>
    </source>
</evidence>
<dbReference type="KEGG" id="tsph:KIH39_25210"/>
<dbReference type="EMBL" id="CP074694">
    <property type="protein sequence ID" value="QVL32095.1"/>
    <property type="molecule type" value="Genomic_DNA"/>
</dbReference>
<evidence type="ECO:0000259" key="2">
    <source>
        <dbReference type="Pfam" id="PF06439"/>
    </source>
</evidence>
<dbReference type="InterPro" id="IPR010496">
    <property type="entry name" value="AL/BT2_dom"/>
</dbReference>
<dbReference type="PANTHER" id="PTHR33546">
    <property type="entry name" value="LARGE, MULTIFUNCTIONAL SECRETED PROTEIN-RELATED"/>
    <property type="match status" value="1"/>
</dbReference>
<name>A0A8E6EV07_9BACT</name>
<feature type="chain" id="PRO_5034378070" evidence="1">
    <location>
        <begin position="23"/>
        <end position="243"/>
    </location>
</feature>
<organism evidence="3 4">
    <name type="scientific">Telmatocola sphagniphila</name>
    <dbReference type="NCBI Taxonomy" id="1123043"/>
    <lineage>
        <taxon>Bacteria</taxon>
        <taxon>Pseudomonadati</taxon>
        <taxon>Planctomycetota</taxon>
        <taxon>Planctomycetia</taxon>
        <taxon>Gemmatales</taxon>
        <taxon>Gemmataceae</taxon>
    </lineage>
</organism>
<keyword evidence="4" id="KW-1185">Reference proteome</keyword>
<evidence type="ECO:0000313" key="3">
    <source>
        <dbReference type="EMBL" id="QVL32095.1"/>
    </source>
</evidence>
<dbReference type="PANTHER" id="PTHR33546:SF1">
    <property type="entry name" value="LARGE, MULTIFUNCTIONAL SECRETED PROTEIN"/>
    <property type="match status" value="1"/>
</dbReference>
<accession>A0A8E6EV07</accession>
<dbReference type="Gene3D" id="2.60.120.560">
    <property type="entry name" value="Exo-inulinase, domain 1"/>
    <property type="match status" value="1"/>
</dbReference>
<dbReference type="Proteomes" id="UP000676194">
    <property type="component" value="Chromosome"/>
</dbReference>
<keyword evidence="1" id="KW-0732">Signal</keyword>
<gene>
    <name evidence="3" type="ORF">KIH39_25210</name>
</gene>
<dbReference type="RefSeq" id="WP_213496725.1">
    <property type="nucleotide sequence ID" value="NZ_CP074694.1"/>
</dbReference>
<evidence type="ECO:0000313" key="4">
    <source>
        <dbReference type="Proteomes" id="UP000676194"/>
    </source>
</evidence>
<reference evidence="3" key="1">
    <citation type="submission" date="2021-05" db="EMBL/GenBank/DDBJ databases">
        <title>Complete genome sequence of the cellulolytic planctomycete Telmatocola sphagniphila SP2T and characterization of the first cellulase from planctomycetes.</title>
        <authorList>
            <person name="Rakitin A.L."/>
            <person name="Beletsky A.V."/>
            <person name="Naumoff D.G."/>
            <person name="Kulichevskaya I.S."/>
            <person name="Mardanov A.V."/>
            <person name="Ravin N.V."/>
            <person name="Dedysh S.N."/>
        </authorList>
    </citation>
    <scope>NUCLEOTIDE SEQUENCE</scope>
    <source>
        <strain evidence="3">SP2T</strain>
    </source>
</reference>
<dbReference type="GO" id="GO:0016787">
    <property type="term" value="F:hydrolase activity"/>
    <property type="evidence" value="ECO:0007669"/>
    <property type="project" value="InterPro"/>
</dbReference>
<dbReference type="Pfam" id="PF06439">
    <property type="entry name" value="3keto-disac_hyd"/>
    <property type="match status" value="1"/>
</dbReference>
<proteinExistence type="predicted"/>
<protein>
    <submittedName>
        <fullName evidence="3">DUF1080 domain-containing protein</fullName>
    </submittedName>
</protein>
<sequence length="243" mass="26738">MFRLFLLTLGLILGLQASPVSAQYGDLGDLKILKTEDKKNVESTPPPQNATVLFDGKSLDKWLNQDGKKPAQWKLVDGGAMQVLSGGNIITKEKFGGHFKLHVEFRVPYEPKNKGQGRGNSGVYVQGRYEVQVLDSYALESKKNDCGAIYEVAAPKVNACKAPSIWQSYDIEFWAPVFKDGKKVEPAKITVYQNGVLIHEGQTIPVDNTTAGLGGDPSKPGPIMLQDHGNPVQFRNIWIVKLD</sequence>
<dbReference type="AlphaFoldDB" id="A0A8E6EV07"/>
<feature type="signal peptide" evidence="1">
    <location>
        <begin position="1"/>
        <end position="22"/>
    </location>
</feature>